<dbReference type="FunFam" id="3.40.50.150:FF:000010">
    <property type="entry name" value="Protein-L-isoaspartate O-methyltransferase"/>
    <property type="match status" value="1"/>
</dbReference>
<sequence>MPKPAAPSVAPAGAFALTSERVRERMVERLRANGVTDARVLDAMAAVPRHMFVDPGLATQAYEDAALPIGHQQTISKPSVVARMIELAMAGRTLERVLEIGTGCGYQAAVLSHVARDVYSIERIKPLYERAKLNLRPLRVPNIRLHYGDGRVGLPSAAPFDAIVIAAAGLDVPQALLEQLAIGGRLVAPVGAQSGQHQVLTLVERVAPAQWRESRLDRVFLCPFKIRSDLKPMSMLRAMQNNRTREPLTFAQRAICVAAFSTLLAACATRLDNAPVVDRSGTLGTTAAAQPAVPLGPPPPGFYRVKPGDTLYRIALENGQNYRDIAAWNNLTNPNQIEVDQLLRVAPPGGAAVAGSQVAAPIAGTAVATAPLSSGPATPAAGSSSTITPPAAAAASSDTAAAAPSGPVTFAWPVRGPLLNGFDDAKNKGVNIGGTSGEAVKAAADGRVVYSGNGLRGYGNLIIIKHDATYLTAYAHNRALMVKEGDAVTKGQKIAEMGNSDADRVMLHFEVRRQGKPVDPLKYLPPQ</sequence>
<dbReference type="InterPro" id="IPR011055">
    <property type="entry name" value="Dup_hybrid_motif"/>
</dbReference>
<dbReference type="PROSITE" id="PS01279">
    <property type="entry name" value="PCMT"/>
    <property type="match status" value="1"/>
</dbReference>
<comment type="catalytic activity">
    <reaction evidence="7">
        <text>[protein]-L-isoaspartate + S-adenosyl-L-methionine = [protein]-L-isoaspartate alpha-methyl ester + S-adenosyl-L-homocysteine</text>
        <dbReference type="Rhea" id="RHEA:12705"/>
        <dbReference type="Rhea" id="RHEA-COMP:12143"/>
        <dbReference type="Rhea" id="RHEA-COMP:12144"/>
        <dbReference type="ChEBI" id="CHEBI:57856"/>
        <dbReference type="ChEBI" id="CHEBI:59789"/>
        <dbReference type="ChEBI" id="CHEBI:90596"/>
        <dbReference type="ChEBI" id="CHEBI:90598"/>
        <dbReference type="EC" id="2.1.1.77"/>
    </reaction>
</comment>
<organism evidence="10 11">
    <name type="scientific">Burkholderia ambifaria MEX-5</name>
    <dbReference type="NCBI Taxonomy" id="396597"/>
    <lineage>
        <taxon>Bacteria</taxon>
        <taxon>Pseudomonadati</taxon>
        <taxon>Pseudomonadota</taxon>
        <taxon>Betaproteobacteria</taxon>
        <taxon>Burkholderiales</taxon>
        <taxon>Burkholderiaceae</taxon>
        <taxon>Burkholderia</taxon>
        <taxon>Burkholderia cepacia complex</taxon>
    </lineage>
</organism>
<protein>
    <recommendedName>
        <fullName evidence="7">Protein-L-isoaspartate O-methyltransferase</fullName>
        <ecNumber evidence="7">2.1.1.77</ecNumber>
    </recommendedName>
    <alternativeName>
        <fullName evidence="7">L-isoaspartyl protein carboxyl methyltransferase</fullName>
    </alternativeName>
    <alternativeName>
        <fullName evidence="7">Protein L-isoaspartyl methyltransferase</fullName>
    </alternativeName>
    <alternativeName>
        <fullName evidence="7">Protein-beta-aspartate methyltransferase</fullName>
        <shortName evidence="7">PIMT</shortName>
    </alternativeName>
</protein>
<dbReference type="SUPFAM" id="SSF51261">
    <property type="entry name" value="Duplicated hybrid motif"/>
    <property type="match status" value="1"/>
</dbReference>
<proteinExistence type="inferred from homology"/>
<comment type="caution">
    <text evidence="10">The sequence shown here is derived from an EMBL/GenBank/DDBJ whole genome shotgun (WGS) entry which is preliminary data.</text>
</comment>
<accession>B1TD00</accession>
<dbReference type="GO" id="GO:0032259">
    <property type="term" value="P:methylation"/>
    <property type="evidence" value="ECO:0007669"/>
    <property type="project" value="UniProtKB-KW"/>
</dbReference>
<dbReference type="Pfam" id="PF01135">
    <property type="entry name" value="PCMT"/>
    <property type="match status" value="1"/>
</dbReference>
<dbReference type="InterPro" id="IPR016047">
    <property type="entry name" value="M23ase_b-sheet_dom"/>
</dbReference>
<dbReference type="PATRIC" id="fig|396597.7.peg.1924"/>
<evidence type="ECO:0000256" key="2">
    <source>
        <dbReference type="ARBA" id="ARBA00005369"/>
    </source>
</evidence>
<dbReference type="InterPro" id="IPR000682">
    <property type="entry name" value="PCMT"/>
</dbReference>
<dbReference type="InterPro" id="IPR018392">
    <property type="entry name" value="LysM"/>
</dbReference>
<dbReference type="Gene3D" id="3.40.50.150">
    <property type="entry name" value="Vaccinia Virus protein VP39"/>
    <property type="match status" value="1"/>
</dbReference>
<evidence type="ECO:0000313" key="10">
    <source>
        <dbReference type="EMBL" id="EDT38563.1"/>
    </source>
</evidence>
<dbReference type="PANTHER" id="PTHR11579:SF0">
    <property type="entry name" value="PROTEIN-L-ISOASPARTATE(D-ASPARTATE) O-METHYLTRANSFERASE"/>
    <property type="match status" value="1"/>
</dbReference>
<dbReference type="InterPro" id="IPR029063">
    <property type="entry name" value="SAM-dependent_MTases_sf"/>
</dbReference>
<keyword evidence="5 7" id="KW-0808">Transferase</keyword>
<dbReference type="HAMAP" id="MF_00090">
    <property type="entry name" value="PIMT"/>
    <property type="match status" value="1"/>
</dbReference>
<keyword evidence="3 7" id="KW-0963">Cytoplasm</keyword>
<dbReference type="Pfam" id="PF01476">
    <property type="entry name" value="LysM"/>
    <property type="match status" value="1"/>
</dbReference>
<dbReference type="Gene3D" id="3.10.350.10">
    <property type="entry name" value="LysM domain"/>
    <property type="match status" value="1"/>
</dbReference>
<gene>
    <name evidence="7" type="primary">pcm</name>
    <name evidence="10" type="ORF">BamMEX5DRAFT_5666</name>
</gene>
<evidence type="ECO:0000256" key="3">
    <source>
        <dbReference type="ARBA" id="ARBA00022490"/>
    </source>
</evidence>
<evidence type="ECO:0000256" key="6">
    <source>
        <dbReference type="ARBA" id="ARBA00022691"/>
    </source>
</evidence>
<dbReference type="CDD" id="cd00118">
    <property type="entry name" value="LysM"/>
    <property type="match status" value="1"/>
</dbReference>
<name>B1TD00_9BURK</name>
<dbReference type="Proteomes" id="UP000004814">
    <property type="component" value="Unassembled WGS sequence"/>
</dbReference>
<keyword evidence="4 7" id="KW-0489">Methyltransferase</keyword>
<comment type="subcellular location">
    <subcellularLocation>
        <location evidence="1 7">Cytoplasm</location>
    </subcellularLocation>
</comment>
<dbReference type="GO" id="GO:0005737">
    <property type="term" value="C:cytoplasm"/>
    <property type="evidence" value="ECO:0007669"/>
    <property type="project" value="UniProtKB-SubCell"/>
</dbReference>
<reference evidence="10 11" key="1">
    <citation type="submission" date="2008-03" db="EMBL/GenBank/DDBJ databases">
        <title>Sequencing of the draft genome and assembly of Burkholderia ambifaria MEX-5.</title>
        <authorList>
            <consortium name="US DOE Joint Genome Institute (JGI-PGF)"/>
            <person name="Copeland A."/>
            <person name="Lucas S."/>
            <person name="Lapidus A."/>
            <person name="Glavina del Rio T."/>
            <person name="Dalin E."/>
            <person name="Tice H."/>
            <person name="Bruce D."/>
            <person name="Goodwin L."/>
            <person name="Pitluck S."/>
            <person name="Larimer F."/>
            <person name="Land M.L."/>
            <person name="Hauser L."/>
            <person name="Tiedje J."/>
            <person name="Richardson P."/>
        </authorList>
    </citation>
    <scope>NUCLEOTIDE SEQUENCE [LARGE SCALE GENOMIC DNA]</scope>
    <source>
        <strain evidence="10 11">MEX-5</strain>
    </source>
</reference>
<dbReference type="PROSITE" id="PS51782">
    <property type="entry name" value="LYSM"/>
    <property type="match status" value="1"/>
</dbReference>
<dbReference type="GO" id="GO:0004719">
    <property type="term" value="F:protein-L-isoaspartate (D-aspartate) O-methyltransferase activity"/>
    <property type="evidence" value="ECO:0007669"/>
    <property type="project" value="UniProtKB-UniRule"/>
</dbReference>
<feature type="domain" description="LysM" evidence="9">
    <location>
        <begin position="301"/>
        <end position="345"/>
    </location>
</feature>
<dbReference type="NCBIfam" id="TIGR00080">
    <property type="entry name" value="pimt"/>
    <property type="match status" value="1"/>
</dbReference>
<dbReference type="GO" id="GO:0030091">
    <property type="term" value="P:protein repair"/>
    <property type="evidence" value="ECO:0007669"/>
    <property type="project" value="UniProtKB-UniRule"/>
</dbReference>
<evidence type="ECO:0000256" key="7">
    <source>
        <dbReference type="HAMAP-Rule" id="MF_00090"/>
    </source>
</evidence>
<dbReference type="SUPFAM" id="SSF53335">
    <property type="entry name" value="S-adenosyl-L-methionine-dependent methyltransferases"/>
    <property type="match status" value="1"/>
</dbReference>
<evidence type="ECO:0000256" key="1">
    <source>
        <dbReference type="ARBA" id="ARBA00004496"/>
    </source>
</evidence>
<dbReference type="EMBL" id="ABLK01000271">
    <property type="protein sequence ID" value="EDT38563.1"/>
    <property type="molecule type" value="Genomic_DNA"/>
</dbReference>
<dbReference type="CDD" id="cd02440">
    <property type="entry name" value="AdoMet_MTases"/>
    <property type="match status" value="1"/>
</dbReference>
<evidence type="ECO:0000256" key="8">
    <source>
        <dbReference type="SAM" id="MobiDB-lite"/>
    </source>
</evidence>
<dbReference type="EC" id="2.1.1.77" evidence="7"/>
<evidence type="ECO:0000259" key="9">
    <source>
        <dbReference type="PROSITE" id="PS51782"/>
    </source>
</evidence>
<feature type="active site" evidence="7">
    <location>
        <position position="76"/>
    </location>
</feature>
<dbReference type="CDD" id="cd12797">
    <property type="entry name" value="M23_peptidase"/>
    <property type="match status" value="1"/>
</dbReference>
<keyword evidence="6 7" id="KW-0949">S-adenosyl-L-methionine</keyword>
<dbReference type="SMART" id="SM00257">
    <property type="entry name" value="LysM"/>
    <property type="match status" value="1"/>
</dbReference>
<dbReference type="Gene3D" id="2.70.70.10">
    <property type="entry name" value="Glucose Permease (Domain IIA)"/>
    <property type="match status" value="1"/>
</dbReference>
<comment type="similarity">
    <text evidence="2 7">Belongs to the methyltransferase superfamily. L-isoaspartyl/D-aspartyl protein methyltransferase family.</text>
</comment>
<dbReference type="InterPro" id="IPR036779">
    <property type="entry name" value="LysM_dom_sf"/>
</dbReference>
<feature type="region of interest" description="Disordered" evidence="8">
    <location>
        <begin position="371"/>
        <end position="392"/>
    </location>
</feature>
<evidence type="ECO:0000256" key="5">
    <source>
        <dbReference type="ARBA" id="ARBA00022679"/>
    </source>
</evidence>
<dbReference type="NCBIfam" id="NF001453">
    <property type="entry name" value="PRK00312.1"/>
    <property type="match status" value="1"/>
</dbReference>
<evidence type="ECO:0000313" key="11">
    <source>
        <dbReference type="Proteomes" id="UP000004814"/>
    </source>
</evidence>
<evidence type="ECO:0000256" key="4">
    <source>
        <dbReference type="ARBA" id="ARBA00022603"/>
    </source>
</evidence>
<dbReference type="Pfam" id="PF01551">
    <property type="entry name" value="Peptidase_M23"/>
    <property type="match status" value="1"/>
</dbReference>
<dbReference type="AlphaFoldDB" id="B1TD00"/>
<dbReference type="PANTHER" id="PTHR11579">
    <property type="entry name" value="PROTEIN-L-ISOASPARTATE O-METHYLTRANSFERASE"/>
    <property type="match status" value="1"/>
</dbReference>
<comment type="function">
    <text evidence="7">Catalyzes the methyl esterification of L-isoaspartyl residues in peptides and proteins that result from spontaneous decomposition of normal L-aspartyl and L-asparaginyl residues. It plays a role in the repair and/or degradation of damaged proteins.</text>
</comment>